<dbReference type="AlphaFoldDB" id="A0A9P8L1C5"/>
<name>A0A9P8L1C5_9PEZI</name>
<reference evidence="4" key="1">
    <citation type="submission" date="2021-03" db="EMBL/GenBank/DDBJ databases">
        <title>Comparative genomics and phylogenomic investigation of the class Geoglossomycetes provide insights into ecological specialization and systematics.</title>
        <authorList>
            <person name="Melie T."/>
            <person name="Pirro S."/>
            <person name="Miller A.N."/>
            <person name="Quandt A."/>
        </authorList>
    </citation>
    <scope>NUCLEOTIDE SEQUENCE</scope>
    <source>
        <strain evidence="4">GBOQ0MN5Z8</strain>
    </source>
</reference>
<dbReference type="GO" id="GO:0006355">
    <property type="term" value="P:regulation of DNA-templated transcription"/>
    <property type="evidence" value="ECO:0007669"/>
    <property type="project" value="InterPro"/>
</dbReference>
<dbReference type="SUPFAM" id="SSF52172">
    <property type="entry name" value="CheY-like"/>
    <property type="match status" value="1"/>
</dbReference>
<keyword evidence="5" id="KW-1185">Reference proteome</keyword>
<feature type="domain" description="Response regulatory" evidence="3">
    <location>
        <begin position="3"/>
        <end position="120"/>
    </location>
</feature>
<feature type="modified residue" description="4-aspartylphosphate" evidence="2">
    <location>
        <position position="55"/>
    </location>
</feature>
<proteinExistence type="predicted"/>
<dbReference type="GO" id="GO:0000160">
    <property type="term" value="P:phosphorelay signal transduction system"/>
    <property type="evidence" value="ECO:0007669"/>
    <property type="project" value="InterPro"/>
</dbReference>
<dbReference type="Gene3D" id="3.40.50.2300">
    <property type="match status" value="1"/>
</dbReference>
<dbReference type="EMBL" id="JAGHQL010000237">
    <property type="protein sequence ID" value="KAH0536072.1"/>
    <property type="molecule type" value="Genomic_DNA"/>
</dbReference>
<dbReference type="InterPro" id="IPR016032">
    <property type="entry name" value="Sig_transdc_resp-reg_C-effctor"/>
</dbReference>
<dbReference type="CDD" id="cd17535">
    <property type="entry name" value="REC_NarL-like"/>
    <property type="match status" value="1"/>
</dbReference>
<dbReference type="SUPFAM" id="SSF46894">
    <property type="entry name" value="C-terminal effector domain of the bipartite response regulators"/>
    <property type="match status" value="1"/>
</dbReference>
<protein>
    <recommendedName>
        <fullName evidence="3">Response regulatory domain-containing protein</fullName>
    </recommendedName>
</protein>
<gene>
    <name evidence="4" type="ORF">FGG08_007021</name>
</gene>
<keyword evidence="2" id="KW-0597">Phosphoprotein</keyword>
<dbReference type="GO" id="GO:0003677">
    <property type="term" value="F:DNA binding"/>
    <property type="evidence" value="ECO:0007669"/>
    <property type="project" value="UniProtKB-KW"/>
</dbReference>
<dbReference type="InterPro" id="IPR039420">
    <property type="entry name" value="WalR-like"/>
</dbReference>
<dbReference type="InterPro" id="IPR011006">
    <property type="entry name" value="CheY-like_superfamily"/>
</dbReference>
<dbReference type="InterPro" id="IPR058245">
    <property type="entry name" value="NreC/VraR/RcsB-like_REC"/>
</dbReference>
<organism evidence="4 5">
    <name type="scientific">Glutinoglossum americanum</name>
    <dbReference type="NCBI Taxonomy" id="1670608"/>
    <lineage>
        <taxon>Eukaryota</taxon>
        <taxon>Fungi</taxon>
        <taxon>Dikarya</taxon>
        <taxon>Ascomycota</taxon>
        <taxon>Pezizomycotina</taxon>
        <taxon>Geoglossomycetes</taxon>
        <taxon>Geoglossales</taxon>
        <taxon>Geoglossaceae</taxon>
        <taxon>Glutinoglossum</taxon>
    </lineage>
</organism>
<evidence type="ECO:0000259" key="3">
    <source>
        <dbReference type="PROSITE" id="PS50110"/>
    </source>
</evidence>
<dbReference type="SMART" id="SM00448">
    <property type="entry name" value="REC"/>
    <property type="match status" value="1"/>
</dbReference>
<evidence type="ECO:0000256" key="1">
    <source>
        <dbReference type="ARBA" id="ARBA00023125"/>
    </source>
</evidence>
<dbReference type="OrthoDB" id="303614at2759"/>
<dbReference type="InterPro" id="IPR001789">
    <property type="entry name" value="Sig_transdc_resp-reg_receiver"/>
</dbReference>
<dbReference type="Pfam" id="PF00072">
    <property type="entry name" value="Response_reg"/>
    <property type="match status" value="1"/>
</dbReference>
<sequence length="197" mass="21869">MNTVAYAEDQVIVRESIAKIVDSFEGFRVICQASNGEELIECFATSGVPQILLLDLNMRHMNGYETAIWVKKHHPQVKILILSMFETDHLMVRALTVGVQGFLSKNVVDRNELKKALCYVAENDTLYLGGNNGELAELITHIGEPAVLDKKQLTDQEIECLQLACGENTHSEIARIMNVKSRAAMVMSAARNGLIPL</sequence>
<evidence type="ECO:0000313" key="5">
    <source>
        <dbReference type="Proteomes" id="UP000698800"/>
    </source>
</evidence>
<dbReference type="Proteomes" id="UP000698800">
    <property type="component" value="Unassembled WGS sequence"/>
</dbReference>
<dbReference type="PROSITE" id="PS50110">
    <property type="entry name" value="RESPONSE_REGULATORY"/>
    <property type="match status" value="1"/>
</dbReference>
<dbReference type="PANTHER" id="PTHR43214">
    <property type="entry name" value="TWO-COMPONENT RESPONSE REGULATOR"/>
    <property type="match status" value="1"/>
</dbReference>
<keyword evidence="1" id="KW-0238">DNA-binding</keyword>
<evidence type="ECO:0000256" key="2">
    <source>
        <dbReference type="PROSITE-ProRule" id="PRU00169"/>
    </source>
</evidence>
<evidence type="ECO:0000313" key="4">
    <source>
        <dbReference type="EMBL" id="KAH0536072.1"/>
    </source>
</evidence>
<accession>A0A9P8L1C5</accession>
<comment type="caution">
    <text evidence="4">The sequence shown here is derived from an EMBL/GenBank/DDBJ whole genome shotgun (WGS) entry which is preliminary data.</text>
</comment>